<keyword evidence="3 6" id="KW-0732">Signal</keyword>
<proteinExistence type="evidence at transcript level"/>
<feature type="signal peptide" evidence="6">
    <location>
        <begin position="1"/>
        <end position="23"/>
    </location>
</feature>
<evidence type="ECO:0000256" key="3">
    <source>
        <dbReference type="ARBA" id="ARBA00022729"/>
    </source>
</evidence>
<reference evidence="7" key="1">
    <citation type="submission" date="2012-12" db="EMBL/GenBank/DDBJ databases">
        <title>Identification and characterization of a phenylalanine ammonia-lyase gene family in Isatis indigotica Fort.</title>
        <authorList>
            <person name="Liu Q."/>
            <person name="Chen J."/>
            <person name="Zhou X."/>
            <person name="Di P."/>
            <person name="Xiao Y."/>
            <person name="Xuan H."/>
            <person name="Zhang L."/>
            <person name="Chen W."/>
        </authorList>
    </citation>
    <scope>NUCLEOTIDE SEQUENCE</scope>
    <source>
        <tissue evidence="7">Salivary gland</tissue>
    </source>
</reference>
<evidence type="ECO:0000256" key="4">
    <source>
        <dbReference type="ARBA" id="ARBA00023180"/>
    </source>
</evidence>
<keyword evidence="2" id="KW-0964">Secreted</keyword>
<keyword evidence="4" id="KW-0325">Glycoprotein</keyword>
<comment type="similarity">
    <text evidence="5">Belongs to the salp15 family.</text>
</comment>
<evidence type="ECO:0000256" key="2">
    <source>
        <dbReference type="ARBA" id="ARBA00022525"/>
    </source>
</evidence>
<organism evidence="7">
    <name type="scientific">Ixodes ricinus</name>
    <name type="common">Common tick</name>
    <name type="synonym">Acarus ricinus</name>
    <dbReference type="NCBI Taxonomy" id="34613"/>
    <lineage>
        <taxon>Eukaryota</taxon>
        <taxon>Metazoa</taxon>
        <taxon>Ecdysozoa</taxon>
        <taxon>Arthropoda</taxon>
        <taxon>Chelicerata</taxon>
        <taxon>Arachnida</taxon>
        <taxon>Acari</taxon>
        <taxon>Parasitiformes</taxon>
        <taxon>Ixodida</taxon>
        <taxon>Ixodoidea</taxon>
        <taxon>Ixodidae</taxon>
        <taxon>Ixodinae</taxon>
        <taxon>Ixodes</taxon>
    </lineage>
</organism>
<evidence type="ECO:0000256" key="6">
    <source>
        <dbReference type="SAM" id="SignalP"/>
    </source>
</evidence>
<accession>A0A0K8RJ58</accession>
<comment type="subcellular location">
    <subcellularLocation>
        <location evidence="1">Secreted</location>
    </subcellularLocation>
</comment>
<feature type="chain" id="PRO_5005517866" evidence="6">
    <location>
        <begin position="24"/>
        <end position="108"/>
    </location>
</feature>
<name>A0A0K8RJ58_IXORI</name>
<protein>
    <submittedName>
        <fullName evidence="7">Putative ixodes 8-cys protein</fullName>
    </submittedName>
</protein>
<dbReference type="InterPro" id="IPR021971">
    <property type="entry name" value="Salp15"/>
</dbReference>
<dbReference type="GO" id="GO:0005576">
    <property type="term" value="C:extracellular region"/>
    <property type="evidence" value="ECO:0007669"/>
    <property type="project" value="UniProtKB-SubCell"/>
</dbReference>
<dbReference type="Pfam" id="PF12115">
    <property type="entry name" value="Salp15"/>
    <property type="match status" value="1"/>
</dbReference>
<sequence length="108" mass="12183">MARLLCIFLVILLAYQYVDVVYGVVEEKDLPPYVPNKRSFLEHLKKLCHRSYKTRVVASVNLPQCTLTCARGAFNGVFGASDTVTLKEYEPCNWNAQCMEGQGCVYIA</sequence>
<dbReference type="AlphaFoldDB" id="A0A0K8RJ58"/>
<dbReference type="EMBL" id="GADI01002688">
    <property type="protein sequence ID" value="JAA71120.1"/>
    <property type="molecule type" value="mRNA"/>
</dbReference>
<evidence type="ECO:0000256" key="5">
    <source>
        <dbReference type="ARBA" id="ARBA00034321"/>
    </source>
</evidence>
<evidence type="ECO:0000313" key="7">
    <source>
        <dbReference type="EMBL" id="JAA71120.1"/>
    </source>
</evidence>
<evidence type="ECO:0000256" key="1">
    <source>
        <dbReference type="ARBA" id="ARBA00004613"/>
    </source>
</evidence>